<name>A0A420XIM4_9PAST</name>
<proteinExistence type="inferred from homology"/>
<dbReference type="GO" id="GO:0005886">
    <property type="term" value="C:plasma membrane"/>
    <property type="evidence" value="ECO:0007669"/>
    <property type="project" value="UniProtKB-SubCell"/>
</dbReference>
<dbReference type="OrthoDB" id="9788031at2"/>
<dbReference type="InterPro" id="IPR007451">
    <property type="entry name" value="HflD"/>
</dbReference>
<dbReference type="RefSeq" id="WP_121121199.1">
    <property type="nucleotide sequence ID" value="NZ_CP016604.1"/>
</dbReference>
<evidence type="ECO:0000256" key="4">
    <source>
        <dbReference type="HAMAP-Rule" id="MF_00695"/>
    </source>
</evidence>
<dbReference type="Proteomes" id="UP000280099">
    <property type="component" value="Unassembled WGS sequence"/>
</dbReference>
<dbReference type="Pfam" id="PF04356">
    <property type="entry name" value="DUF489"/>
    <property type="match status" value="1"/>
</dbReference>
<comment type="similarity">
    <text evidence="4">Belongs to the HflD family.</text>
</comment>
<evidence type="ECO:0000313" key="6">
    <source>
        <dbReference type="Proteomes" id="UP000280099"/>
    </source>
</evidence>
<dbReference type="PANTHER" id="PTHR38100:SF1">
    <property type="entry name" value="HIGH FREQUENCY LYSOGENIZATION PROTEIN HFLD"/>
    <property type="match status" value="1"/>
</dbReference>
<organism evidence="5 6">
    <name type="scientific">Otariodibacter oris</name>
    <dbReference type="NCBI Taxonomy" id="1032623"/>
    <lineage>
        <taxon>Bacteria</taxon>
        <taxon>Pseudomonadati</taxon>
        <taxon>Pseudomonadota</taxon>
        <taxon>Gammaproteobacteria</taxon>
        <taxon>Pasteurellales</taxon>
        <taxon>Pasteurellaceae</taxon>
        <taxon>Otariodibacter</taxon>
    </lineage>
</organism>
<dbReference type="PANTHER" id="PTHR38100">
    <property type="entry name" value="HIGH FREQUENCY LYSOGENIZATION PROTEIN HFLD"/>
    <property type="match status" value="1"/>
</dbReference>
<dbReference type="AlphaFoldDB" id="A0A420XIM4"/>
<evidence type="ECO:0000313" key="5">
    <source>
        <dbReference type="EMBL" id="RKR76940.1"/>
    </source>
</evidence>
<dbReference type="Gene3D" id="1.10.3890.10">
    <property type="entry name" value="HflD-like"/>
    <property type="match status" value="1"/>
</dbReference>
<evidence type="ECO:0000256" key="2">
    <source>
        <dbReference type="ARBA" id="ARBA00022490"/>
    </source>
</evidence>
<keyword evidence="2 4" id="KW-0963">Cytoplasm</keyword>
<dbReference type="NCBIfam" id="NF001246">
    <property type="entry name" value="PRK00218.1-2"/>
    <property type="match status" value="1"/>
</dbReference>
<comment type="subcellular location">
    <subcellularLocation>
        <location evidence="4">Cytoplasm</location>
    </subcellularLocation>
    <subcellularLocation>
        <location evidence="4">Cell membrane</location>
        <topology evidence="4">Peripheral membrane protein</topology>
        <orientation evidence="4">Cytoplasmic side</orientation>
    </subcellularLocation>
</comment>
<keyword evidence="1 4" id="KW-1003">Cell membrane</keyword>
<dbReference type="EMBL" id="RBJC01000004">
    <property type="protein sequence ID" value="RKR76940.1"/>
    <property type="molecule type" value="Genomic_DNA"/>
</dbReference>
<dbReference type="HAMAP" id="MF_00695">
    <property type="entry name" value="HflD_protein"/>
    <property type="match status" value="1"/>
</dbReference>
<reference evidence="5 6" key="1">
    <citation type="submission" date="2018-10" db="EMBL/GenBank/DDBJ databases">
        <title>Genomic Encyclopedia of Type Strains, Phase IV (KMG-IV): sequencing the most valuable type-strain genomes for metagenomic binning, comparative biology and taxonomic classification.</title>
        <authorList>
            <person name="Goeker M."/>
        </authorList>
    </citation>
    <scope>NUCLEOTIDE SEQUENCE [LARGE SCALE GENOMIC DNA]</scope>
    <source>
        <strain evidence="5 6">DSM 23800</strain>
    </source>
</reference>
<gene>
    <name evidence="4" type="primary">hflD</name>
    <name evidence="5" type="ORF">DES31_0250</name>
</gene>
<protein>
    <recommendedName>
        <fullName evidence="4">High frequency lysogenization protein HflD homolog</fullName>
    </recommendedName>
</protein>
<dbReference type="NCBIfam" id="NF001248">
    <property type="entry name" value="PRK00218.1-4"/>
    <property type="match status" value="1"/>
</dbReference>
<accession>A0A420XIM4</accession>
<dbReference type="GO" id="GO:0005737">
    <property type="term" value="C:cytoplasm"/>
    <property type="evidence" value="ECO:0007669"/>
    <property type="project" value="UniProtKB-SubCell"/>
</dbReference>
<keyword evidence="6" id="KW-1185">Reference proteome</keyword>
<sequence length="211" mass="23531">MVNYQDISIALAGVCQTASLVQQLAHNGYTSEEYLKYSFSSLLATQPETTLDVYDNNLNHLKLGFETILSQFGGSQGKIDTEIGRYWVGVLALSQKLSKNPQAKQELAKRLETLIHQRTFYENDGDLLNEQMIANMANIYSECISPLGARIKVLGVPNYLSQPHIQNSIRASLLAGIRAGILWQQVGGSRWQLFFSRKKILATAQSLYSSL</sequence>
<keyword evidence="3 4" id="KW-0472">Membrane</keyword>
<dbReference type="InterPro" id="IPR035932">
    <property type="entry name" value="HflD-like_sf"/>
</dbReference>
<comment type="caution">
    <text evidence="5">The sequence shown here is derived from an EMBL/GenBank/DDBJ whole genome shotgun (WGS) entry which is preliminary data.</text>
</comment>
<evidence type="ECO:0000256" key="3">
    <source>
        <dbReference type="ARBA" id="ARBA00023136"/>
    </source>
</evidence>
<evidence type="ECO:0000256" key="1">
    <source>
        <dbReference type="ARBA" id="ARBA00022475"/>
    </source>
</evidence>
<dbReference type="SUPFAM" id="SSF101322">
    <property type="entry name" value="YcfC-like"/>
    <property type="match status" value="1"/>
</dbReference>